<dbReference type="RefSeq" id="WP_116008916.1">
    <property type="nucleotide sequence ID" value="NZ_QUOU01000001.1"/>
</dbReference>
<dbReference type="AlphaFoldDB" id="A0A3E0TTP9"/>
<keyword evidence="1" id="KW-0969">Cilium</keyword>
<evidence type="ECO:0000313" key="1">
    <source>
        <dbReference type="EMBL" id="REL27849.1"/>
    </source>
</evidence>
<dbReference type="Proteomes" id="UP000256478">
    <property type="component" value="Unassembled WGS sequence"/>
</dbReference>
<proteinExistence type="predicted"/>
<name>A0A3E0TTP9_9GAMM</name>
<evidence type="ECO:0000313" key="2">
    <source>
        <dbReference type="Proteomes" id="UP000256478"/>
    </source>
</evidence>
<keyword evidence="1" id="KW-0282">Flagellum</keyword>
<accession>A0A3E0TTP9</accession>
<dbReference type="EMBL" id="QUOU01000001">
    <property type="protein sequence ID" value="REL27849.1"/>
    <property type="molecule type" value="Genomic_DNA"/>
</dbReference>
<keyword evidence="1" id="KW-0966">Cell projection</keyword>
<dbReference type="PIRSF" id="PIRSF028687">
    <property type="entry name" value="UCP028687"/>
    <property type="match status" value="1"/>
</dbReference>
<sequence>MKIVNIVTSVIAVICLSACTSIYDKHVQWQPVKPEVFPVVTAVGYAPISLQKSTHETQRMLMAIKASKLAAYAELAEQVYGQQVASNMTMGDLLIENHQLKASVHGVIRGAKVVKSYPVGDTYATELSIDFKDVYDIYIASARKQEIKDVTYY</sequence>
<reference evidence="1 2" key="1">
    <citation type="submission" date="2018-08" db="EMBL/GenBank/DDBJ databases">
        <title>Thalassotalea euphylliae genome.</title>
        <authorList>
            <person name="Summers S."/>
            <person name="Rice S.A."/>
            <person name="Freckelton M.L."/>
            <person name="Nedved B.T."/>
            <person name="Hadfield M.G."/>
        </authorList>
    </citation>
    <scope>NUCLEOTIDE SEQUENCE [LARGE SCALE GENOMIC DNA]</scope>
    <source>
        <strain evidence="1 2">H1</strain>
    </source>
</reference>
<comment type="caution">
    <text evidence="1">The sequence shown here is derived from an EMBL/GenBank/DDBJ whole genome shotgun (WGS) entry which is preliminary data.</text>
</comment>
<dbReference type="OrthoDB" id="7348506at2"/>
<gene>
    <name evidence="1" type="ORF">DXX93_15665</name>
</gene>
<dbReference type="InterPro" id="IPR007293">
    <property type="entry name" value="FlgP"/>
</dbReference>
<organism evidence="1 2">
    <name type="scientific">Thalassotalea euphylliae</name>
    <dbReference type="NCBI Taxonomy" id="1655234"/>
    <lineage>
        <taxon>Bacteria</taxon>
        <taxon>Pseudomonadati</taxon>
        <taxon>Pseudomonadota</taxon>
        <taxon>Gammaproteobacteria</taxon>
        <taxon>Alteromonadales</taxon>
        <taxon>Colwelliaceae</taxon>
        <taxon>Thalassotalea</taxon>
    </lineage>
</organism>
<protein>
    <submittedName>
        <fullName evidence="1">Flagellar biosynthesis protein FlgP</fullName>
    </submittedName>
</protein>